<evidence type="ECO:0000313" key="6">
    <source>
        <dbReference type="EMBL" id="MBP1857040.1"/>
    </source>
</evidence>
<dbReference type="PRINTS" id="PR00040">
    <property type="entry name" value="HTHMERR"/>
</dbReference>
<dbReference type="Gene3D" id="1.10.1660.10">
    <property type="match status" value="1"/>
</dbReference>
<dbReference type="Pfam" id="PF13411">
    <property type="entry name" value="MerR_1"/>
    <property type="match status" value="1"/>
</dbReference>
<dbReference type="PANTHER" id="PTHR30204">
    <property type="entry name" value="REDOX-CYCLING DRUG-SENSING TRANSCRIPTIONAL ACTIVATOR SOXR"/>
    <property type="match status" value="1"/>
</dbReference>
<dbReference type="InterPro" id="IPR009061">
    <property type="entry name" value="DNA-bd_dom_put_sf"/>
</dbReference>
<feature type="domain" description="HTH merR-type" evidence="5">
    <location>
        <begin position="13"/>
        <end position="81"/>
    </location>
</feature>
<keyword evidence="7" id="KW-1185">Reference proteome</keyword>
<evidence type="ECO:0000256" key="3">
    <source>
        <dbReference type="ARBA" id="ARBA00023014"/>
    </source>
</evidence>
<dbReference type="PROSITE" id="PS00552">
    <property type="entry name" value="HTH_MERR_1"/>
    <property type="match status" value="1"/>
</dbReference>
<dbReference type="EMBL" id="JAGGJV010000001">
    <property type="protein sequence ID" value="MBP1857040.1"/>
    <property type="molecule type" value="Genomic_DNA"/>
</dbReference>
<evidence type="ECO:0000259" key="5">
    <source>
        <dbReference type="PROSITE" id="PS50937"/>
    </source>
</evidence>
<evidence type="ECO:0000256" key="1">
    <source>
        <dbReference type="ARBA" id="ARBA00022714"/>
    </source>
</evidence>
<keyword evidence="2" id="KW-0408">Iron</keyword>
<keyword evidence="1" id="KW-0001">2Fe-2S</keyword>
<proteinExistence type="predicted"/>
<keyword evidence="1" id="KW-0479">Metal-binding</keyword>
<dbReference type="InterPro" id="IPR000551">
    <property type="entry name" value="MerR-type_HTH_dom"/>
</dbReference>
<comment type="caution">
    <text evidence="6">The sequence shown here is derived from an EMBL/GenBank/DDBJ whole genome shotgun (WGS) entry which is preliminary data.</text>
</comment>
<reference evidence="6 7" key="1">
    <citation type="submission" date="2021-03" db="EMBL/GenBank/DDBJ databases">
        <title>Genomic Encyclopedia of Type Strains, Phase IV (KMG-IV): sequencing the most valuable type-strain genomes for metagenomic binning, comparative biology and taxonomic classification.</title>
        <authorList>
            <person name="Goeker M."/>
        </authorList>
    </citation>
    <scope>NUCLEOTIDE SEQUENCE [LARGE SCALE GENOMIC DNA]</scope>
    <source>
        <strain evidence="6 7">DSM 26427</strain>
    </source>
</reference>
<dbReference type="InterPro" id="IPR010211">
    <property type="entry name" value="Redox-sen_tscrpt-act_SoxR"/>
</dbReference>
<sequence length="171" mass="19022">MPEKNRTDLPRRELSVGEVAARSGVAVSTLHFYETKGLIKSMRSQGNQRRYPRSVLRRIAVIKVAQRTGIPLADIQRELSALPDDRQLMASDWERLSEHWKTDLNERITKLTALRDQLTSCIGCGCLSMRDCPLRNPDDAFSEKGTGAYLLEHAGEDAPTAVGQTPKSDGS</sequence>
<keyword evidence="4" id="KW-0238">DNA-binding</keyword>
<organism evidence="6 7">
    <name type="scientific">Rhizobium herbae</name>
    <dbReference type="NCBI Taxonomy" id="508661"/>
    <lineage>
        <taxon>Bacteria</taxon>
        <taxon>Pseudomonadati</taxon>
        <taxon>Pseudomonadota</taxon>
        <taxon>Alphaproteobacteria</taxon>
        <taxon>Hyphomicrobiales</taxon>
        <taxon>Rhizobiaceae</taxon>
        <taxon>Rhizobium/Agrobacterium group</taxon>
        <taxon>Rhizobium</taxon>
    </lineage>
</organism>
<name>A0ABS4EGG7_9HYPH</name>
<dbReference type="RefSeq" id="WP_209847317.1">
    <property type="nucleotide sequence ID" value="NZ_JAGGJV010000001.1"/>
</dbReference>
<dbReference type="SUPFAM" id="SSF46955">
    <property type="entry name" value="Putative DNA-binding domain"/>
    <property type="match status" value="1"/>
</dbReference>
<dbReference type="PANTHER" id="PTHR30204:SF0">
    <property type="entry name" value="REDOX-SENSITIVE TRANSCRIPTIONAL ACTIVATOR SOXR"/>
    <property type="match status" value="1"/>
</dbReference>
<gene>
    <name evidence="6" type="ORF">J2Z75_000520</name>
</gene>
<accession>A0ABS4EGG7</accession>
<dbReference type="SMART" id="SM00422">
    <property type="entry name" value="HTH_MERR"/>
    <property type="match status" value="1"/>
</dbReference>
<dbReference type="InterPro" id="IPR047057">
    <property type="entry name" value="MerR_fam"/>
</dbReference>
<dbReference type="NCBIfam" id="TIGR01950">
    <property type="entry name" value="SoxR"/>
    <property type="match status" value="1"/>
</dbReference>
<protein>
    <submittedName>
        <fullName evidence="6">MerR family redox-sensitive transcriptional activator SoxR</fullName>
    </submittedName>
</protein>
<dbReference type="CDD" id="cd01110">
    <property type="entry name" value="HTH_SoxR"/>
    <property type="match status" value="1"/>
</dbReference>
<dbReference type="PROSITE" id="PS50937">
    <property type="entry name" value="HTH_MERR_2"/>
    <property type="match status" value="1"/>
</dbReference>
<evidence type="ECO:0000313" key="7">
    <source>
        <dbReference type="Proteomes" id="UP000823786"/>
    </source>
</evidence>
<evidence type="ECO:0000256" key="4">
    <source>
        <dbReference type="ARBA" id="ARBA00023125"/>
    </source>
</evidence>
<evidence type="ECO:0000256" key="2">
    <source>
        <dbReference type="ARBA" id="ARBA00023004"/>
    </source>
</evidence>
<keyword evidence="3" id="KW-0411">Iron-sulfur</keyword>
<dbReference type="Proteomes" id="UP000823786">
    <property type="component" value="Unassembled WGS sequence"/>
</dbReference>